<evidence type="ECO:0000313" key="2">
    <source>
        <dbReference type="Proteomes" id="UP000199687"/>
    </source>
</evidence>
<name>A0A1H9NC43_9BACI</name>
<protein>
    <submittedName>
        <fullName evidence="1">Uncharacterized protein</fullName>
    </submittedName>
</protein>
<sequence>MKILKRNKHVNNIIGERRAGVFVKLQEESGNCKKGAEFARRRQICKKGAEIARREQKLQEESHSEPKTKRPILQERALRQSISMQLFYSDWIASSTGVFPVTTWNSFPIVESWSKLSTITLAISSRGTSPLSTFSASAT</sequence>
<accession>A0A1H9NC43</accession>
<gene>
    <name evidence="1" type="ORF">SAMN04487944_10357</name>
</gene>
<proteinExistence type="predicted"/>
<dbReference type="EMBL" id="FOGL01000003">
    <property type="protein sequence ID" value="SER33255.1"/>
    <property type="molecule type" value="Genomic_DNA"/>
</dbReference>
<reference evidence="1 2" key="1">
    <citation type="submission" date="2016-10" db="EMBL/GenBank/DDBJ databases">
        <authorList>
            <person name="de Groot N.N."/>
        </authorList>
    </citation>
    <scope>NUCLEOTIDE SEQUENCE [LARGE SCALE GENOMIC DNA]</scope>
    <source>
        <strain evidence="1 2">CGMCC 1.7727</strain>
    </source>
</reference>
<dbReference type="STRING" id="531814.SAMN04487944_10357"/>
<dbReference type="AlphaFoldDB" id="A0A1H9NC43"/>
<evidence type="ECO:0000313" key="1">
    <source>
        <dbReference type="EMBL" id="SER33255.1"/>
    </source>
</evidence>
<dbReference type="Proteomes" id="UP000199687">
    <property type="component" value="Unassembled WGS sequence"/>
</dbReference>
<organism evidence="1 2">
    <name type="scientific">Gracilibacillus ureilyticus</name>
    <dbReference type="NCBI Taxonomy" id="531814"/>
    <lineage>
        <taxon>Bacteria</taxon>
        <taxon>Bacillati</taxon>
        <taxon>Bacillota</taxon>
        <taxon>Bacilli</taxon>
        <taxon>Bacillales</taxon>
        <taxon>Bacillaceae</taxon>
        <taxon>Gracilibacillus</taxon>
    </lineage>
</organism>
<keyword evidence="2" id="KW-1185">Reference proteome</keyword>